<comment type="caution">
    <text evidence="5">The sequence shown here is derived from an EMBL/GenBank/DDBJ whole genome shotgun (WGS) entry which is preliminary data.</text>
</comment>
<evidence type="ECO:0000256" key="4">
    <source>
        <dbReference type="RuleBase" id="RU362057"/>
    </source>
</evidence>
<dbReference type="SUPFAM" id="SSF53756">
    <property type="entry name" value="UDP-Glycosyltransferase/glycogen phosphorylase"/>
    <property type="match status" value="1"/>
</dbReference>
<keyword evidence="2 3" id="KW-0808">Transferase</keyword>
<comment type="similarity">
    <text evidence="1 3">Belongs to the UDP-glycosyltransferase family.</text>
</comment>
<dbReference type="PROSITE" id="PS00375">
    <property type="entry name" value="UDPGT"/>
    <property type="match status" value="1"/>
</dbReference>
<dbReference type="EC" id="2.4.1.-" evidence="4"/>
<proteinExistence type="inferred from homology"/>
<dbReference type="Gene3D" id="3.40.50.2000">
    <property type="entry name" value="Glycogen Phosphorylase B"/>
    <property type="match status" value="2"/>
</dbReference>
<dbReference type="CDD" id="cd03784">
    <property type="entry name" value="GT1_Gtf-like"/>
    <property type="match status" value="1"/>
</dbReference>
<dbReference type="InterPro" id="IPR002213">
    <property type="entry name" value="UDP_glucos_trans"/>
</dbReference>
<dbReference type="EMBL" id="JAJJMA010092049">
    <property type="protein sequence ID" value="MCL7029613.1"/>
    <property type="molecule type" value="Genomic_DNA"/>
</dbReference>
<reference evidence="5" key="1">
    <citation type="submission" date="2022-03" db="EMBL/GenBank/DDBJ databases">
        <title>A functionally conserved STORR gene fusion in Papaver species that diverged 16.8 million years ago.</title>
        <authorList>
            <person name="Catania T."/>
        </authorList>
    </citation>
    <scope>NUCLEOTIDE SEQUENCE</scope>
    <source>
        <strain evidence="5">S-191538</strain>
    </source>
</reference>
<organism evidence="5 6">
    <name type="scientific">Papaver nudicaule</name>
    <name type="common">Iceland poppy</name>
    <dbReference type="NCBI Taxonomy" id="74823"/>
    <lineage>
        <taxon>Eukaryota</taxon>
        <taxon>Viridiplantae</taxon>
        <taxon>Streptophyta</taxon>
        <taxon>Embryophyta</taxon>
        <taxon>Tracheophyta</taxon>
        <taxon>Spermatophyta</taxon>
        <taxon>Magnoliopsida</taxon>
        <taxon>Ranunculales</taxon>
        <taxon>Papaveraceae</taxon>
        <taxon>Papaveroideae</taxon>
        <taxon>Papaver</taxon>
    </lineage>
</organism>
<keyword evidence="6" id="KW-1185">Reference proteome</keyword>
<evidence type="ECO:0000256" key="2">
    <source>
        <dbReference type="ARBA" id="ARBA00022679"/>
    </source>
</evidence>
<dbReference type="InterPro" id="IPR035595">
    <property type="entry name" value="UDP_glycos_trans_CS"/>
</dbReference>
<dbReference type="GO" id="GO:0035251">
    <property type="term" value="F:UDP-glucosyltransferase activity"/>
    <property type="evidence" value="ECO:0007669"/>
    <property type="project" value="TreeGrafter"/>
</dbReference>
<dbReference type="PANTHER" id="PTHR48047:SF51">
    <property type="entry name" value="GLYCOSYLTRANSFERASE"/>
    <property type="match status" value="1"/>
</dbReference>
<name>A0AA41V9J7_PAPNU</name>
<accession>A0AA41V9J7</accession>
<dbReference type="FunFam" id="3.40.50.2000:FF:000107">
    <property type="entry name" value="Glycosyltransferase"/>
    <property type="match status" value="1"/>
</dbReference>
<evidence type="ECO:0000256" key="3">
    <source>
        <dbReference type="RuleBase" id="RU003718"/>
    </source>
</evidence>
<evidence type="ECO:0000313" key="6">
    <source>
        <dbReference type="Proteomes" id="UP001177140"/>
    </source>
</evidence>
<dbReference type="PANTHER" id="PTHR48047">
    <property type="entry name" value="GLYCOSYLTRANSFERASE"/>
    <property type="match status" value="1"/>
</dbReference>
<dbReference type="Pfam" id="PF00201">
    <property type="entry name" value="UDPGT"/>
    <property type="match status" value="1"/>
</dbReference>
<gene>
    <name evidence="5" type="ORF">MKW94_000916</name>
</gene>
<evidence type="ECO:0000256" key="1">
    <source>
        <dbReference type="ARBA" id="ARBA00009995"/>
    </source>
</evidence>
<keyword evidence="3" id="KW-0328">Glycosyltransferase</keyword>
<protein>
    <recommendedName>
        <fullName evidence="4">Glycosyltransferase</fullName>
        <ecNumber evidence="4">2.4.1.-</ecNumber>
    </recommendedName>
</protein>
<dbReference type="AlphaFoldDB" id="A0AA41V9J7"/>
<sequence>MEEEAQINRVIMASSSSESPHVVILPFMAKGHTIPLLHLTRLLFLRRSNIAVTIFTTHANSPFIRQSLYDTKASIIDLTFPQNFHPEIPEGVESVDKLPSQSLLVPFAKGTKFLQPQFDVILESLRPNVSCIISDVFFPWSMEIASKLSIPRLDFDGASNFAMVFYDILMSQEFPVGSDDEPFSVIPSLPNIKLTKNDIEPEFSHPQPGEHTDFYTEVVMATNKSKGIIRNSFYELEPEFVDYWNKENSPKAWSVGPLCLLATKVLSLEKPMWIQWLDEMLEKEKSVLYVAFGSLAEVTIEQFREIAIRLENSGEHFLWVLRLPSIMEDEFMSGFEERVKGRALLVKNQWVDQLGILSHECVKGFMSHCGWNSVLESVCESVPLLGFPILADQHLNARMVEEYFGIGVKVVARNGSVRGLFGSECIENKVKELMDIEGEKGKAMRKNVQEFNEMARNAMVEGGSSWLTLNLLIDEVICNKN</sequence>
<dbReference type="Proteomes" id="UP001177140">
    <property type="component" value="Unassembled WGS sequence"/>
</dbReference>
<evidence type="ECO:0000313" key="5">
    <source>
        <dbReference type="EMBL" id="MCL7029613.1"/>
    </source>
</evidence>